<dbReference type="RefSeq" id="WP_284275687.1">
    <property type="nucleotide sequence ID" value="NZ_BSNY01000037.1"/>
</dbReference>
<evidence type="ECO:0000313" key="2">
    <source>
        <dbReference type="Proteomes" id="UP001322481"/>
    </source>
</evidence>
<name>A0ABZ0VMQ9_9HYPH</name>
<organism evidence="1 2">
    <name type="scientific">Mesorhizobium huakuii</name>
    <dbReference type="NCBI Taxonomy" id="28104"/>
    <lineage>
        <taxon>Bacteria</taxon>
        <taxon>Pseudomonadati</taxon>
        <taxon>Pseudomonadota</taxon>
        <taxon>Alphaproteobacteria</taxon>
        <taxon>Hyphomicrobiales</taxon>
        <taxon>Phyllobacteriaceae</taxon>
        <taxon>Mesorhizobium</taxon>
    </lineage>
</organism>
<dbReference type="InterPro" id="IPR029044">
    <property type="entry name" value="Nucleotide-diphossugar_trans"/>
</dbReference>
<dbReference type="SUPFAM" id="SSF53448">
    <property type="entry name" value="Nucleotide-diphospho-sugar transferases"/>
    <property type="match status" value="1"/>
</dbReference>
<evidence type="ECO:0000313" key="1">
    <source>
        <dbReference type="EMBL" id="WQB98732.1"/>
    </source>
</evidence>
<sequence length="332" mass="37989">MSHLIDPSAGSHDRNLHVDMPKAAKTVEFRIPISPTQIFFSQVRFFNFALRRFSDRRYRDARLSITVGDGCDLDVVRRENRWSENFNINWERTPDDVFADFNWAGTAIWRFCTPATADVVVHCDADTVLLRDIDPLVDEFTSYAPTVKGHMAHFPPGLGANPIVPQPHSAEFWPALFRIFSLPWPAKTYRYSIDPDHRLPISPPYFNMGFVAMNPKALDILATEIWATMRGLTDAIGDSYFKCQIALTLAAHQTGCIVDVLPAEYNAANDLRHLNANKLTADKIRVLHFLRNDEIDRRELQPALIDDMLARKLVNPANIVWQDLVREYRNLN</sequence>
<dbReference type="Proteomes" id="UP001322481">
    <property type="component" value="Chromosome"/>
</dbReference>
<reference evidence="1 2" key="1">
    <citation type="submission" date="2023-11" db="EMBL/GenBank/DDBJ databases">
        <authorList>
            <person name="Panchal A.K."/>
            <person name="Meaney J.S."/>
            <person name="Karas B.J."/>
            <person name="diCenzo G.C."/>
        </authorList>
    </citation>
    <scope>NUCLEOTIDE SEQUENCE [LARGE SCALE GENOMIC DNA]</scope>
    <source>
        <strain evidence="1 2">NZP2235</strain>
    </source>
</reference>
<keyword evidence="2" id="KW-1185">Reference proteome</keyword>
<dbReference type="Gene3D" id="3.90.550.10">
    <property type="entry name" value="Spore Coat Polysaccharide Biosynthesis Protein SpsA, Chain A"/>
    <property type="match status" value="1"/>
</dbReference>
<gene>
    <name evidence="1" type="ORF">U0R22_002896</name>
</gene>
<protein>
    <submittedName>
        <fullName evidence="1">Uncharacterized protein</fullName>
    </submittedName>
</protein>
<proteinExistence type="predicted"/>
<accession>A0ABZ0VMQ9</accession>
<dbReference type="EMBL" id="CP139858">
    <property type="protein sequence ID" value="WQB98732.1"/>
    <property type="molecule type" value="Genomic_DNA"/>
</dbReference>